<keyword evidence="1" id="KW-1133">Transmembrane helix</keyword>
<evidence type="ECO:0000256" key="1">
    <source>
        <dbReference type="SAM" id="Phobius"/>
    </source>
</evidence>
<protein>
    <submittedName>
        <fullName evidence="2">Uncharacterized protein</fullName>
    </submittedName>
</protein>
<sequence>MKANFRQKKVGGSMKLNWKIVGFSIATVGAISGAIVGSYFLVKKIRSKKKDEITVIPQLEAPKAIEQGAYQPVEHVAG</sequence>
<feature type="transmembrane region" description="Helical" evidence="1">
    <location>
        <begin position="20"/>
        <end position="42"/>
    </location>
</feature>
<keyword evidence="1" id="KW-0472">Membrane</keyword>
<keyword evidence="3" id="KW-1185">Reference proteome</keyword>
<accession>A0ABR5PT80</accession>
<evidence type="ECO:0000313" key="3">
    <source>
        <dbReference type="Proteomes" id="UP000051521"/>
    </source>
</evidence>
<dbReference type="EMBL" id="AYZO01000095">
    <property type="protein sequence ID" value="KRN08450.1"/>
    <property type="molecule type" value="Genomic_DNA"/>
</dbReference>
<organism evidence="2 3">
    <name type="scientific">Lactobacillus gigeriorum DSM 23908 = CRBIP 24.85</name>
    <dbReference type="NCBI Taxonomy" id="1423751"/>
    <lineage>
        <taxon>Bacteria</taxon>
        <taxon>Bacillati</taxon>
        <taxon>Bacillota</taxon>
        <taxon>Bacilli</taxon>
        <taxon>Lactobacillales</taxon>
        <taxon>Lactobacillaceae</taxon>
        <taxon>Lactobacillus</taxon>
    </lineage>
</organism>
<dbReference type="Proteomes" id="UP000051521">
    <property type="component" value="Unassembled WGS sequence"/>
</dbReference>
<proteinExistence type="predicted"/>
<reference evidence="2 3" key="1">
    <citation type="journal article" date="2015" name="Genome Announc.">
        <title>Expanding the biotechnology potential of lactobacilli through comparative genomics of 213 strains and associated genera.</title>
        <authorList>
            <person name="Sun Z."/>
            <person name="Harris H.M."/>
            <person name="McCann A."/>
            <person name="Guo C."/>
            <person name="Argimon S."/>
            <person name="Zhang W."/>
            <person name="Yang X."/>
            <person name="Jeffery I.B."/>
            <person name="Cooney J.C."/>
            <person name="Kagawa T.F."/>
            <person name="Liu W."/>
            <person name="Song Y."/>
            <person name="Salvetti E."/>
            <person name="Wrobel A."/>
            <person name="Rasinkangas P."/>
            <person name="Parkhill J."/>
            <person name="Rea M.C."/>
            <person name="O'Sullivan O."/>
            <person name="Ritari J."/>
            <person name="Douillard F.P."/>
            <person name="Paul Ross R."/>
            <person name="Yang R."/>
            <person name="Briner A.E."/>
            <person name="Felis G.E."/>
            <person name="de Vos W.M."/>
            <person name="Barrangou R."/>
            <person name="Klaenhammer T.R."/>
            <person name="Caufield P.W."/>
            <person name="Cui Y."/>
            <person name="Zhang H."/>
            <person name="O'Toole P.W."/>
        </authorList>
    </citation>
    <scope>NUCLEOTIDE SEQUENCE [LARGE SCALE GENOMIC DNA]</scope>
    <source>
        <strain evidence="2 3">DSM 23908</strain>
    </source>
</reference>
<comment type="caution">
    <text evidence="2">The sequence shown here is derived from an EMBL/GenBank/DDBJ whole genome shotgun (WGS) entry which is preliminary data.</text>
</comment>
<gene>
    <name evidence="2" type="ORF">FC38_GL001866</name>
</gene>
<keyword evidence="1" id="KW-0812">Transmembrane</keyword>
<evidence type="ECO:0000313" key="2">
    <source>
        <dbReference type="EMBL" id="KRN08450.1"/>
    </source>
</evidence>
<name>A0ABR5PT80_9LACO</name>